<evidence type="ECO:0000313" key="3">
    <source>
        <dbReference type="Proteomes" id="UP001566331"/>
    </source>
</evidence>
<gene>
    <name evidence="2" type="ORF">AB6713_20300</name>
</gene>
<feature type="region of interest" description="Disordered" evidence="1">
    <location>
        <begin position="1"/>
        <end position="27"/>
    </location>
</feature>
<organism evidence="2 3">
    <name type="scientific">Luteimonas salinilitoris</name>
    <dbReference type="NCBI Taxonomy" id="3237697"/>
    <lineage>
        <taxon>Bacteria</taxon>
        <taxon>Pseudomonadati</taxon>
        <taxon>Pseudomonadota</taxon>
        <taxon>Gammaproteobacteria</taxon>
        <taxon>Lysobacterales</taxon>
        <taxon>Lysobacteraceae</taxon>
        <taxon>Luteimonas</taxon>
    </lineage>
</organism>
<reference evidence="2 3" key="1">
    <citation type="submission" date="2024-07" db="EMBL/GenBank/DDBJ databases">
        <title>Luteimonas salilacus sp. nov., isolated from the shore soil of Salt Lake in Tibet of China.</title>
        <authorList>
            <person name="Zhang X."/>
            <person name="Li A."/>
        </authorList>
    </citation>
    <scope>NUCLEOTIDE SEQUENCE [LARGE SCALE GENOMIC DNA]</scope>
    <source>
        <strain evidence="2 3">B3-2-R+30</strain>
    </source>
</reference>
<keyword evidence="3" id="KW-1185">Reference proteome</keyword>
<accession>A0ABV4HVX0</accession>
<comment type="caution">
    <text evidence="2">The sequence shown here is derived from an EMBL/GenBank/DDBJ whole genome shotgun (WGS) entry which is preliminary data.</text>
</comment>
<name>A0ABV4HVX0_9GAMM</name>
<protein>
    <submittedName>
        <fullName evidence="2">IS30 family transposase</fullName>
    </submittedName>
</protein>
<evidence type="ECO:0000256" key="1">
    <source>
        <dbReference type="SAM" id="MobiDB-lite"/>
    </source>
</evidence>
<sequence>KGSSLSHVDQSDCDRIAHKLNTRPRKRYDYETPIERMQELSKALHLGC</sequence>
<dbReference type="Proteomes" id="UP001566331">
    <property type="component" value="Unassembled WGS sequence"/>
</dbReference>
<proteinExistence type="predicted"/>
<feature type="non-terminal residue" evidence="2">
    <location>
        <position position="1"/>
    </location>
</feature>
<dbReference type="EMBL" id="JBFWIC010000066">
    <property type="protein sequence ID" value="MEZ0476922.1"/>
    <property type="molecule type" value="Genomic_DNA"/>
</dbReference>
<evidence type="ECO:0000313" key="2">
    <source>
        <dbReference type="EMBL" id="MEZ0476922.1"/>
    </source>
</evidence>